<name>G5JEB3_CROWT</name>
<dbReference type="InterPro" id="IPR002104">
    <property type="entry name" value="Integrase_catalytic"/>
</dbReference>
<accession>G5JEB3</accession>
<dbReference type="InterPro" id="IPR013762">
    <property type="entry name" value="Integrase-like_cat_sf"/>
</dbReference>
<keyword evidence="2 4" id="KW-0238">DNA-binding</keyword>
<dbReference type="PROSITE" id="PS51900">
    <property type="entry name" value="CB"/>
    <property type="match status" value="1"/>
</dbReference>
<evidence type="ECO:0000256" key="2">
    <source>
        <dbReference type="ARBA" id="ARBA00023125"/>
    </source>
</evidence>
<dbReference type="Proteomes" id="UP000003477">
    <property type="component" value="Unassembled WGS sequence"/>
</dbReference>
<dbReference type="GeneID" id="88769037"/>
<dbReference type="CDD" id="cd01195">
    <property type="entry name" value="INT_C_like_5"/>
    <property type="match status" value="1"/>
</dbReference>
<feature type="domain" description="Core-binding (CB)" evidence="6">
    <location>
        <begin position="16"/>
        <end position="107"/>
    </location>
</feature>
<reference evidence="7 8" key="1">
    <citation type="journal article" date="2011" name="Front. Microbiol.">
        <title>Two Strains of Crocosphaera watsonii with Highly Conserved Genomes are Distinguished by Strain-Specific Features.</title>
        <authorList>
            <person name="Bench S.R."/>
            <person name="Ilikchyan I.N."/>
            <person name="Tripp H.J."/>
            <person name="Zehr J.P."/>
        </authorList>
    </citation>
    <scope>NUCLEOTIDE SEQUENCE [LARGE SCALE GENOMIC DNA]</scope>
    <source>
        <strain evidence="7 8">WH 0003</strain>
    </source>
</reference>
<dbReference type="AlphaFoldDB" id="G5JEB3"/>
<evidence type="ECO:0000313" key="7">
    <source>
        <dbReference type="EMBL" id="EHJ09477.1"/>
    </source>
</evidence>
<comment type="similarity">
    <text evidence="1">Belongs to the 'phage' integrase family.</text>
</comment>
<dbReference type="GO" id="GO:0015074">
    <property type="term" value="P:DNA integration"/>
    <property type="evidence" value="ECO:0007669"/>
    <property type="project" value="InterPro"/>
</dbReference>
<sequence>MNNLTTTNHFTAIANSIENDLVANWLQSKRSITTRTTYQRHLKQFFRFTTNDDPNPTTLGQFLSLKKYQAVSVVTSYLCHLRDVLNRASLTINVALSAIKSLVNYAALVGKCDYSLSEIKSEKTITYRDTSGVDVPSIKKLLKTNDTKTLVGLRNQVILTLFWELGLRRCEVIRLNIGDVDFEQKRVSILGKGRNQSEWMSLSDNAVNLLGEWLRKSGDRDKQDPLFIALDRSSYGKRIGSVSVWKIVKNAGEQAQLDKPLSPHKIRHSTITAALDATNGDYRRVQKLSRHKNIQTVATYDDNRRDDQGELTNLLSSMS</sequence>
<dbReference type="InterPro" id="IPR050090">
    <property type="entry name" value="Tyrosine_recombinase_XerCD"/>
</dbReference>
<dbReference type="Gene3D" id="1.10.443.10">
    <property type="entry name" value="Intergrase catalytic core"/>
    <property type="match status" value="1"/>
</dbReference>
<dbReference type="InterPro" id="IPR011010">
    <property type="entry name" value="DNA_brk_join_enz"/>
</dbReference>
<organism evidence="7 8">
    <name type="scientific">Crocosphaera watsonii WH 0003</name>
    <dbReference type="NCBI Taxonomy" id="423471"/>
    <lineage>
        <taxon>Bacteria</taxon>
        <taxon>Bacillati</taxon>
        <taxon>Cyanobacteriota</taxon>
        <taxon>Cyanophyceae</taxon>
        <taxon>Oscillatoriophycideae</taxon>
        <taxon>Chroococcales</taxon>
        <taxon>Aphanothecaceae</taxon>
        <taxon>Crocosphaera</taxon>
    </lineage>
</organism>
<dbReference type="GO" id="GO:0006310">
    <property type="term" value="P:DNA recombination"/>
    <property type="evidence" value="ECO:0007669"/>
    <property type="project" value="UniProtKB-KW"/>
</dbReference>
<dbReference type="Gene3D" id="1.10.150.130">
    <property type="match status" value="1"/>
</dbReference>
<dbReference type="InterPro" id="IPR044068">
    <property type="entry name" value="CB"/>
</dbReference>
<evidence type="ECO:0000259" key="5">
    <source>
        <dbReference type="PROSITE" id="PS51898"/>
    </source>
</evidence>
<dbReference type="PANTHER" id="PTHR30349">
    <property type="entry name" value="PHAGE INTEGRASE-RELATED"/>
    <property type="match status" value="1"/>
</dbReference>
<gene>
    <name evidence="7" type="ORF">CWATWH0003_B100</name>
</gene>
<dbReference type="GO" id="GO:0003677">
    <property type="term" value="F:DNA binding"/>
    <property type="evidence" value="ECO:0007669"/>
    <property type="project" value="UniProtKB-UniRule"/>
</dbReference>
<evidence type="ECO:0000256" key="4">
    <source>
        <dbReference type="PROSITE-ProRule" id="PRU01248"/>
    </source>
</evidence>
<protein>
    <submittedName>
        <fullName evidence="7">Integrase-recombinase protein</fullName>
    </submittedName>
</protein>
<dbReference type="RefSeq" id="WP_007313480.1">
    <property type="nucleotide sequence ID" value="NZ_AESD01000979.1"/>
</dbReference>
<comment type="caution">
    <text evidence="7">The sequence shown here is derived from an EMBL/GenBank/DDBJ whole genome shotgun (WGS) entry which is preliminary data.</text>
</comment>
<dbReference type="EMBL" id="AESD01000979">
    <property type="protein sequence ID" value="EHJ09477.1"/>
    <property type="molecule type" value="Genomic_DNA"/>
</dbReference>
<evidence type="ECO:0000313" key="8">
    <source>
        <dbReference type="Proteomes" id="UP000003477"/>
    </source>
</evidence>
<evidence type="ECO:0000259" key="6">
    <source>
        <dbReference type="PROSITE" id="PS51900"/>
    </source>
</evidence>
<keyword evidence="3" id="KW-0233">DNA recombination</keyword>
<evidence type="ECO:0000256" key="1">
    <source>
        <dbReference type="ARBA" id="ARBA00008857"/>
    </source>
</evidence>
<dbReference type="PANTHER" id="PTHR30349:SF64">
    <property type="entry name" value="PROPHAGE INTEGRASE INTD-RELATED"/>
    <property type="match status" value="1"/>
</dbReference>
<dbReference type="Pfam" id="PF00589">
    <property type="entry name" value="Phage_integrase"/>
    <property type="match status" value="1"/>
</dbReference>
<feature type="domain" description="Tyr recombinase" evidence="5">
    <location>
        <begin position="128"/>
        <end position="313"/>
    </location>
</feature>
<proteinExistence type="inferred from homology"/>
<dbReference type="PATRIC" id="fig|423471.3.peg.5372"/>
<dbReference type="SUPFAM" id="SSF56349">
    <property type="entry name" value="DNA breaking-rejoining enzymes"/>
    <property type="match status" value="1"/>
</dbReference>
<dbReference type="InterPro" id="IPR010998">
    <property type="entry name" value="Integrase_recombinase_N"/>
</dbReference>
<dbReference type="PROSITE" id="PS51898">
    <property type="entry name" value="TYR_RECOMBINASE"/>
    <property type="match status" value="1"/>
</dbReference>
<evidence type="ECO:0000256" key="3">
    <source>
        <dbReference type="ARBA" id="ARBA00023172"/>
    </source>
</evidence>